<keyword evidence="3" id="KW-0223">Dioxygenase</keyword>
<dbReference type="STRING" id="1257118.L8HBK3"/>
<dbReference type="OMA" id="HERCSIM"/>
<keyword evidence="2" id="KW-0479">Metal-binding</keyword>
<dbReference type="Gene3D" id="2.60.120.620">
    <property type="entry name" value="q2cbj1_9rhob like domain"/>
    <property type="match status" value="1"/>
</dbReference>
<evidence type="ECO:0000259" key="7">
    <source>
        <dbReference type="SMART" id="SM00702"/>
    </source>
</evidence>
<dbReference type="Proteomes" id="UP000011083">
    <property type="component" value="Unassembled WGS sequence"/>
</dbReference>
<name>L8HBK3_ACACF</name>
<dbReference type="InterPro" id="IPR045054">
    <property type="entry name" value="P4HA-like"/>
</dbReference>
<evidence type="ECO:0000256" key="2">
    <source>
        <dbReference type="ARBA" id="ARBA00022723"/>
    </source>
</evidence>
<dbReference type="AlphaFoldDB" id="L8HBK3"/>
<dbReference type="VEuPathDB" id="AmoebaDB:ACA1_034470"/>
<evidence type="ECO:0000313" key="9">
    <source>
        <dbReference type="Proteomes" id="UP000011083"/>
    </source>
</evidence>
<dbReference type="InterPro" id="IPR006620">
    <property type="entry name" value="Pro_4_hyd_alph"/>
</dbReference>
<dbReference type="RefSeq" id="XP_004349723.1">
    <property type="nucleotide sequence ID" value="XM_004349673.1"/>
</dbReference>
<dbReference type="SMART" id="SM00702">
    <property type="entry name" value="P4Hc"/>
    <property type="match status" value="1"/>
</dbReference>
<evidence type="ECO:0000256" key="5">
    <source>
        <dbReference type="ARBA" id="ARBA00023004"/>
    </source>
</evidence>
<dbReference type="GO" id="GO:0005506">
    <property type="term" value="F:iron ion binding"/>
    <property type="evidence" value="ECO:0007669"/>
    <property type="project" value="InterPro"/>
</dbReference>
<evidence type="ECO:0000313" key="8">
    <source>
        <dbReference type="EMBL" id="ELR22602.1"/>
    </source>
</evidence>
<keyword evidence="4" id="KW-0560">Oxidoreductase</keyword>
<protein>
    <recommendedName>
        <fullName evidence="7">Prolyl 4-hydroxylase alpha subunit domain-containing protein</fullName>
    </recommendedName>
</protein>
<evidence type="ECO:0000256" key="3">
    <source>
        <dbReference type="ARBA" id="ARBA00022964"/>
    </source>
</evidence>
<dbReference type="GeneID" id="14923560"/>
<sequence>MDSTTPQQPAVEVKSEVTDVSEGEGDLSREELAEWLLANFGTEPDQPELAPQPLNLDHLLRPEDFDPSRVTAHNIVEGDGGLDGFGIVLENVFTRRECQRLIAETERVGFGHLGEGKTGRAYRGNCRLQIDDLGGALGREVWRRIAPYVPAAVELPDGEGRFEYLEMNSRYRFAKYYAGQGFAIHVDKPTIYEHERCSIMTVNIYLNDLVQPEQGGLTRFFRRMTGGAPVAAAGGKAGSIAIFKQSVVPYSPVHDGDKLLSGLKYLMRTDVVYRPAAATDTPKSDA</sequence>
<keyword evidence="5" id="KW-0408">Iron</keyword>
<dbReference type="GO" id="GO:0004656">
    <property type="term" value="F:procollagen-proline 4-dioxygenase activity"/>
    <property type="evidence" value="ECO:0007669"/>
    <property type="project" value="TreeGrafter"/>
</dbReference>
<accession>L8HBK3</accession>
<dbReference type="OrthoDB" id="16686at2759"/>
<reference evidence="8 9" key="1">
    <citation type="journal article" date="2013" name="Genome Biol.">
        <title>Genome of Acanthamoeba castellanii highlights extensive lateral gene transfer and early evolution of tyrosine kinase signaling.</title>
        <authorList>
            <person name="Clarke M."/>
            <person name="Lohan A.J."/>
            <person name="Liu B."/>
            <person name="Lagkouvardos I."/>
            <person name="Roy S."/>
            <person name="Zafar N."/>
            <person name="Bertelli C."/>
            <person name="Schilde C."/>
            <person name="Kianianmomeni A."/>
            <person name="Burglin T.R."/>
            <person name="Frech C."/>
            <person name="Turcotte B."/>
            <person name="Kopec K.O."/>
            <person name="Synnott J.M."/>
            <person name="Choo C."/>
            <person name="Paponov I."/>
            <person name="Finkler A."/>
            <person name="Soon Heng Tan C."/>
            <person name="Hutchins A.P."/>
            <person name="Weinmeier T."/>
            <person name="Rattei T."/>
            <person name="Chu J.S."/>
            <person name="Gimenez G."/>
            <person name="Irimia M."/>
            <person name="Rigden D.J."/>
            <person name="Fitzpatrick D.A."/>
            <person name="Lorenzo-Morales J."/>
            <person name="Bateman A."/>
            <person name="Chiu C.H."/>
            <person name="Tang P."/>
            <person name="Hegemann P."/>
            <person name="Fromm H."/>
            <person name="Raoult D."/>
            <person name="Greub G."/>
            <person name="Miranda-Saavedra D."/>
            <person name="Chen N."/>
            <person name="Nash P."/>
            <person name="Ginger M.L."/>
            <person name="Horn M."/>
            <person name="Schaap P."/>
            <person name="Caler L."/>
            <person name="Loftus B."/>
        </authorList>
    </citation>
    <scope>NUCLEOTIDE SEQUENCE [LARGE SCALE GENOMIC DNA]</scope>
    <source>
        <strain evidence="8 9">Neff</strain>
    </source>
</reference>
<dbReference type="GO" id="GO:0031418">
    <property type="term" value="F:L-ascorbic acid binding"/>
    <property type="evidence" value="ECO:0007669"/>
    <property type="project" value="InterPro"/>
</dbReference>
<gene>
    <name evidence="8" type="ORF">ACA1_034470</name>
</gene>
<dbReference type="GO" id="GO:0005783">
    <property type="term" value="C:endoplasmic reticulum"/>
    <property type="evidence" value="ECO:0007669"/>
    <property type="project" value="TreeGrafter"/>
</dbReference>
<proteinExistence type="predicted"/>
<feature type="domain" description="Prolyl 4-hydroxylase alpha subunit" evidence="7">
    <location>
        <begin position="84"/>
        <end position="272"/>
    </location>
</feature>
<dbReference type="KEGG" id="acan:ACA1_034470"/>
<keyword evidence="9" id="KW-1185">Reference proteome</keyword>
<dbReference type="PANTHER" id="PTHR10869">
    <property type="entry name" value="PROLYL 4-HYDROXYLASE ALPHA SUBUNIT"/>
    <property type="match status" value="1"/>
</dbReference>
<dbReference type="PANTHER" id="PTHR10869:SF241">
    <property type="entry name" value="FE2OG DIOXYGENASE DOMAIN-CONTAINING PROTEIN"/>
    <property type="match status" value="1"/>
</dbReference>
<organism evidence="8 9">
    <name type="scientific">Acanthamoeba castellanii (strain ATCC 30010 / Neff)</name>
    <dbReference type="NCBI Taxonomy" id="1257118"/>
    <lineage>
        <taxon>Eukaryota</taxon>
        <taxon>Amoebozoa</taxon>
        <taxon>Discosea</taxon>
        <taxon>Longamoebia</taxon>
        <taxon>Centramoebida</taxon>
        <taxon>Acanthamoebidae</taxon>
        <taxon>Acanthamoeba</taxon>
    </lineage>
</organism>
<dbReference type="EMBL" id="KB007879">
    <property type="protein sequence ID" value="ELR22602.1"/>
    <property type="molecule type" value="Genomic_DNA"/>
</dbReference>
<evidence type="ECO:0000256" key="6">
    <source>
        <dbReference type="SAM" id="MobiDB-lite"/>
    </source>
</evidence>
<evidence type="ECO:0000256" key="4">
    <source>
        <dbReference type="ARBA" id="ARBA00023002"/>
    </source>
</evidence>
<comment type="cofactor">
    <cofactor evidence="1">
        <name>L-ascorbate</name>
        <dbReference type="ChEBI" id="CHEBI:38290"/>
    </cofactor>
</comment>
<feature type="region of interest" description="Disordered" evidence="6">
    <location>
        <begin position="1"/>
        <end position="26"/>
    </location>
</feature>
<evidence type="ECO:0000256" key="1">
    <source>
        <dbReference type="ARBA" id="ARBA00001961"/>
    </source>
</evidence>